<dbReference type="Gene3D" id="3.30.565.10">
    <property type="entry name" value="Histidine kinase-like ATPase, C-terminal domain"/>
    <property type="match status" value="1"/>
</dbReference>
<dbReference type="GO" id="GO:0004673">
    <property type="term" value="F:protein histidine kinase activity"/>
    <property type="evidence" value="ECO:0007669"/>
    <property type="project" value="UniProtKB-EC"/>
</dbReference>
<dbReference type="PROSITE" id="PS50894">
    <property type="entry name" value="HPT"/>
    <property type="match status" value="1"/>
</dbReference>
<dbReference type="InterPro" id="IPR036097">
    <property type="entry name" value="HisK_dim/P_sf"/>
</dbReference>
<dbReference type="CDD" id="cd16922">
    <property type="entry name" value="HATPase_EvgS-ArcB-TorS-like"/>
    <property type="match status" value="1"/>
</dbReference>
<keyword evidence="13" id="KW-0902">Two-component regulatory system</keyword>
<evidence type="ECO:0000256" key="17">
    <source>
        <dbReference type="SAM" id="Coils"/>
    </source>
</evidence>
<reference evidence="23 24" key="1">
    <citation type="journal article" date="2022" name="Environ. Microbiol. Rep.">
        <title>Eco-phylogenetic analyses reveal divergent evolution of vitamin B12 metabolism in the marine bacterial family 'Psychromonadaceae'.</title>
        <authorList>
            <person name="Jin X."/>
            <person name="Yang Y."/>
            <person name="Cao H."/>
            <person name="Gao B."/>
            <person name="Zhao Z."/>
        </authorList>
    </citation>
    <scope>NUCLEOTIDE SEQUENCE [LARGE SCALE GENOMIC DNA]</scope>
    <source>
        <strain evidence="23 24">MKS20</strain>
    </source>
</reference>
<feature type="domain" description="Histidine kinase" evidence="19">
    <location>
        <begin position="299"/>
        <end position="520"/>
    </location>
</feature>
<feature type="domain" description="Response regulatory" evidence="20">
    <location>
        <begin position="672"/>
        <end position="788"/>
    </location>
</feature>
<evidence type="ECO:0000256" key="13">
    <source>
        <dbReference type="ARBA" id="ARBA00023012"/>
    </source>
</evidence>
<dbReference type="CDD" id="cd06225">
    <property type="entry name" value="HAMP"/>
    <property type="match status" value="1"/>
</dbReference>
<dbReference type="InterPro" id="IPR011006">
    <property type="entry name" value="CheY-like_superfamily"/>
</dbReference>
<keyword evidence="17" id="KW-0175">Coiled coil</keyword>
<evidence type="ECO:0000256" key="5">
    <source>
        <dbReference type="ARBA" id="ARBA00022519"/>
    </source>
</evidence>
<dbReference type="RefSeq" id="WP_233053865.1">
    <property type="nucleotide sequence ID" value="NZ_JAIMJA010000017.1"/>
</dbReference>
<evidence type="ECO:0000259" key="22">
    <source>
        <dbReference type="PROSITE" id="PS50894"/>
    </source>
</evidence>
<keyword evidence="9" id="KW-0547">Nucleotide-binding</keyword>
<dbReference type="Proteomes" id="UP001201273">
    <property type="component" value="Unassembled WGS sequence"/>
</dbReference>
<keyword evidence="14 18" id="KW-0472">Membrane</keyword>
<keyword evidence="5" id="KW-0997">Cell inner membrane</keyword>
<dbReference type="PRINTS" id="PR00344">
    <property type="entry name" value="BCTRLSENSOR"/>
</dbReference>
<evidence type="ECO:0000256" key="4">
    <source>
        <dbReference type="ARBA" id="ARBA00022475"/>
    </source>
</evidence>
<dbReference type="InterPro" id="IPR001789">
    <property type="entry name" value="Sig_transdc_resp-reg_receiver"/>
</dbReference>
<gene>
    <name evidence="23" type="primary">barA</name>
    <name evidence="23" type="ORF">K6Y31_15490</name>
</gene>
<evidence type="ECO:0000256" key="9">
    <source>
        <dbReference type="ARBA" id="ARBA00022741"/>
    </source>
</evidence>
<dbReference type="SMART" id="SM00387">
    <property type="entry name" value="HATPase_c"/>
    <property type="match status" value="1"/>
</dbReference>
<evidence type="ECO:0000259" key="21">
    <source>
        <dbReference type="PROSITE" id="PS50885"/>
    </source>
</evidence>
<dbReference type="Gene3D" id="1.20.120.160">
    <property type="entry name" value="HPT domain"/>
    <property type="match status" value="1"/>
</dbReference>
<feature type="domain" description="HAMP" evidence="21">
    <location>
        <begin position="200"/>
        <end position="252"/>
    </location>
</feature>
<evidence type="ECO:0000256" key="10">
    <source>
        <dbReference type="ARBA" id="ARBA00022777"/>
    </source>
</evidence>
<dbReference type="InterPro" id="IPR008207">
    <property type="entry name" value="Sig_transdc_His_kin_Hpt_dom"/>
</dbReference>
<sequence length="911" mass="101760">MTKYGLRARVIALTIIPTIVIGTLLAGYFTFNRYQQLEDLVIEQARNIADPLAIAAEIGMRQQDPKFLKDLIGITHRRHSPAIITIGIYKPDNTLYVNSNYHRNIGRLKLEKGKPMPDSTEVEVFEDYIILRTPIIDENNLTNYPLPLPLDEDSAKLGYIAMLVSTDKALLLQFRDTTSAFFIVLLGIVISIVFSFRQVKQVTEPISRMVKAVDKIREGRLDTRVMGNFTGELGMLKNGINAMAKSMSEYHEEMQQSIDQATSDLRETLEQIEIQNVELDMAKKRAQEAARVKSEFLANMSHELRTPLNGVIGFARQLLKTSLSPSQTDYLQTIEKSAHNLLNIINDILDFSKLEAGKLILESIPFALRDTVDEVVTLLAPSAHDKGLEISLMVDHDVPSGAIGDPLRFQQVLTNLVGNAIKFTEMGNVEIQISMMGEQDGKLILKTMVSDTGIGISEKQQAQLFEAFGQADTSITRRYGGTGLGLVITQKLVQQMGGEIELVSSLNHGSTFWFTIALDASPMSMSEPLPVASLKSQPVLVFEADEFSARSFSQQLQLWRMQVFLAQTNERWHELLADKYQSIVIGHSDNLHITPLLKRITEAKDYCENIVVYINTASPEIKEEILAQGASHVLTKPVNHRKFAAALTDIQVEFEISPVIKLKPSRHQTALKVMAVDDNPANLKLISAMLDDLVSEVVTATNGKEAVKKSEMANYDLIFMDIQMPILDGISACQQIRKGDTNQETPIIAVTAHAIAGEREKLLEQGMDDYLSKPIDENMLVQIIDKWAVQRHQQPTGPVHLDWELALRQSAGKPDLAKEMLTMLVESFPDVERSIEQAINQEITDLELDAVIHKFHGGCSYSGVPVLQKLASVIEIELKKGLSTLELEPELFELIDEMKKVKEAARVYLPN</sequence>
<protein>
    <recommendedName>
        <fullName evidence="3">histidine kinase</fullName>
        <ecNumber evidence="3">2.7.13.3</ecNumber>
    </recommendedName>
</protein>
<evidence type="ECO:0000256" key="12">
    <source>
        <dbReference type="ARBA" id="ARBA00022989"/>
    </source>
</evidence>
<dbReference type="SMART" id="SM00448">
    <property type="entry name" value="REC"/>
    <property type="match status" value="1"/>
</dbReference>
<dbReference type="PROSITE" id="PS50109">
    <property type="entry name" value="HIS_KIN"/>
    <property type="match status" value="1"/>
</dbReference>
<dbReference type="CDD" id="cd00082">
    <property type="entry name" value="HisKA"/>
    <property type="match status" value="1"/>
</dbReference>
<organism evidence="23 24">
    <name type="scientific">Motilimonas cestriensis</name>
    <dbReference type="NCBI Taxonomy" id="2742685"/>
    <lineage>
        <taxon>Bacteria</taxon>
        <taxon>Pseudomonadati</taxon>
        <taxon>Pseudomonadota</taxon>
        <taxon>Gammaproteobacteria</taxon>
        <taxon>Alteromonadales</taxon>
        <taxon>Alteromonadales genera incertae sedis</taxon>
        <taxon>Motilimonas</taxon>
    </lineage>
</organism>
<evidence type="ECO:0000256" key="3">
    <source>
        <dbReference type="ARBA" id="ARBA00012438"/>
    </source>
</evidence>
<dbReference type="Gene3D" id="3.40.50.2300">
    <property type="match status" value="2"/>
</dbReference>
<dbReference type="Pfam" id="PF00512">
    <property type="entry name" value="HisKA"/>
    <property type="match status" value="1"/>
</dbReference>
<evidence type="ECO:0000256" key="8">
    <source>
        <dbReference type="ARBA" id="ARBA00022692"/>
    </source>
</evidence>
<dbReference type="InterPro" id="IPR003594">
    <property type="entry name" value="HATPase_dom"/>
</dbReference>
<dbReference type="EC" id="2.7.13.3" evidence="3"/>
<evidence type="ECO:0000313" key="24">
    <source>
        <dbReference type="Proteomes" id="UP001201273"/>
    </source>
</evidence>
<dbReference type="EMBL" id="JAIMJA010000017">
    <property type="protein sequence ID" value="MCE2596215.1"/>
    <property type="molecule type" value="Genomic_DNA"/>
</dbReference>
<accession>A0ABS8WCI8</accession>
<dbReference type="NCBIfam" id="NF008318">
    <property type="entry name" value="PRK11107.1"/>
    <property type="match status" value="1"/>
</dbReference>
<feature type="modified residue" description="4-aspartylphosphate" evidence="16">
    <location>
        <position position="721"/>
    </location>
</feature>
<dbReference type="Pfam" id="PF01627">
    <property type="entry name" value="Hpt"/>
    <property type="match status" value="1"/>
</dbReference>
<proteinExistence type="predicted"/>
<comment type="caution">
    <text evidence="23">The sequence shown here is derived from an EMBL/GenBank/DDBJ whole genome shotgun (WGS) entry which is preliminary data.</text>
</comment>
<keyword evidence="24" id="KW-1185">Reference proteome</keyword>
<evidence type="ECO:0000256" key="1">
    <source>
        <dbReference type="ARBA" id="ARBA00000085"/>
    </source>
</evidence>
<dbReference type="CDD" id="cd17546">
    <property type="entry name" value="REC_hyHK_CKI1_RcsC-like"/>
    <property type="match status" value="1"/>
</dbReference>
<dbReference type="InterPro" id="IPR004358">
    <property type="entry name" value="Sig_transdc_His_kin-like_C"/>
</dbReference>
<dbReference type="SUPFAM" id="SSF158472">
    <property type="entry name" value="HAMP domain-like"/>
    <property type="match status" value="1"/>
</dbReference>
<evidence type="ECO:0000256" key="11">
    <source>
        <dbReference type="ARBA" id="ARBA00022840"/>
    </source>
</evidence>
<evidence type="ECO:0000256" key="6">
    <source>
        <dbReference type="ARBA" id="ARBA00022553"/>
    </source>
</evidence>
<dbReference type="Pfam" id="PF00672">
    <property type="entry name" value="HAMP"/>
    <property type="match status" value="1"/>
</dbReference>
<dbReference type="SUPFAM" id="SSF47384">
    <property type="entry name" value="Homodimeric domain of signal transducing histidine kinase"/>
    <property type="match status" value="1"/>
</dbReference>
<dbReference type="PROSITE" id="PS50110">
    <property type="entry name" value="RESPONSE_REGULATORY"/>
    <property type="match status" value="1"/>
</dbReference>
<comment type="catalytic activity">
    <reaction evidence="1">
        <text>ATP + protein L-histidine = ADP + protein N-phospho-L-histidine.</text>
        <dbReference type="EC" id="2.7.13.3"/>
    </reaction>
</comment>
<dbReference type="SUPFAM" id="SSF47226">
    <property type="entry name" value="Histidine-containing phosphotransfer domain, HPT domain"/>
    <property type="match status" value="1"/>
</dbReference>
<dbReference type="SMART" id="SM00388">
    <property type="entry name" value="HisKA"/>
    <property type="match status" value="1"/>
</dbReference>
<evidence type="ECO:0000256" key="7">
    <source>
        <dbReference type="ARBA" id="ARBA00022679"/>
    </source>
</evidence>
<keyword evidence="11" id="KW-0067">ATP-binding</keyword>
<feature type="transmembrane region" description="Helical" evidence="18">
    <location>
        <begin position="6"/>
        <end position="31"/>
    </location>
</feature>
<dbReference type="InterPro" id="IPR003660">
    <property type="entry name" value="HAMP_dom"/>
</dbReference>
<keyword evidence="10 23" id="KW-0418">Kinase</keyword>
<dbReference type="SUPFAM" id="SSF52172">
    <property type="entry name" value="CheY-like"/>
    <property type="match status" value="2"/>
</dbReference>
<dbReference type="SMART" id="SM00304">
    <property type="entry name" value="HAMP"/>
    <property type="match status" value="1"/>
</dbReference>
<evidence type="ECO:0000256" key="16">
    <source>
        <dbReference type="PROSITE-ProRule" id="PRU00169"/>
    </source>
</evidence>
<dbReference type="InterPro" id="IPR005467">
    <property type="entry name" value="His_kinase_dom"/>
</dbReference>
<dbReference type="InterPro" id="IPR019247">
    <property type="entry name" value="Histidine_kinase_BarA_N"/>
</dbReference>
<keyword evidence="6 16" id="KW-0597">Phosphoprotein</keyword>
<dbReference type="Pfam" id="PF09984">
    <property type="entry name" value="sCache_4"/>
    <property type="match status" value="1"/>
</dbReference>
<feature type="transmembrane region" description="Helical" evidence="18">
    <location>
        <begin position="178"/>
        <end position="196"/>
    </location>
</feature>
<feature type="modified residue" description="Phosphohistidine" evidence="15">
    <location>
        <position position="853"/>
    </location>
</feature>
<dbReference type="InterPro" id="IPR036890">
    <property type="entry name" value="HATPase_C_sf"/>
</dbReference>
<evidence type="ECO:0000259" key="20">
    <source>
        <dbReference type="PROSITE" id="PS50110"/>
    </source>
</evidence>
<keyword evidence="7 23" id="KW-0808">Transferase</keyword>
<keyword evidence="8 18" id="KW-0812">Transmembrane</keyword>
<dbReference type="InterPro" id="IPR003661">
    <property type="entry name" value="HisK_dim/P_dom"/>
</dbReference>
<dbReference type="PANTHER" id="PTHR45339">
    <property type="entry name" value="HYBRID SIGNAL TRANSDUCTION HISTIDINE KINASE J"/>
    <property type="match status" value="1"/>
</dbReference>
<dbReference type="Pfam" id="PF00072">
    <property type="entry name" value="Response_reg"/>
    <property type="match status" value="1"/>
</dbReference>
<dbReference type="SMART" id="SM00073">
    <property type="entry name" value="HPT"/>
    <property type="match status" value="1"/>
</dbReference>
<evidence type="ECO:0000259" key="19">
    <source>
        <dbReference type="PROSITE" id="PS50109"/>
    </source>
</evidence>
<evidence type="ECO:0000256" key="15">
    <source>
        <dbReference type="PROSITE-ProRule" id="PRU00110"/>
    </source>
</evidence>
<dbReference type="InterPro" id="IPR036641">
    <property type="entry name" value="HPT_dom_sf"/>
</dbReference>
<dbReference type="PANTHER" id="PTHR45339:SF1">
    <property type="entry name" value="HYBRID SIGNAL TRANSDUCTION HISTIDINE KINASE J"/>
    <property type="match status" value="1"/>
</dbReference>
<evidence type="ECO:0000256" key="2">
    <source>
        <dbReference type="ARBA" id="ARBA00004429"/>
    </source>
</evidence>
<name>A0ABS8WCI8_9GAMM</name>
<keyword evidence="12 18" id="KW-1133">Transmembrane helix</keyword>
<dbReference type="Gene3D" id="6.10.340.10">
    <property type="match status" value="1"/>
</dbReference>
<dbReference type="Pfam" id="PF02518">
    <property type="entry name" value="HATPase_c"/>
    <property type="match status" value="1"/>
</dbReference>
<dbReference type="SUPFAM" id="SSF55874">
    <property type="entry name" value="ATPase domain of HSP90 chaperone/DNA topoisomerase II/histidine kinase"/>
    <property type="match status" value="1"/>
</dbReference>
<dbReference type="Gene3D" id="1.10.287.130">
    <property type="match status" value="1"/>
</dbReference>
<feature type="coiled-coil region" evidence="17">
    <location>
        <begin position="251"/>
        <end position="289"/>
    </location>
</feature>
<keyword evidence="4" id="KW-1003">Cell membrane</keyword>
<evidence type="ECO:0000313" key="23">
    <source>
        <dbReference type="EMBL" id="MCE2596215.1"/>
    </source>
</evidence>
<evidence type="ECO:0000256" key="14">
    <source>
        <dbReference type="ARBA" id="ARBA00023136"/>
    </source>
</evidence>
<comment type="subcellular location">
    <subcellularLocation>
        <location evidence="2">Cell inner membrane</location>
        <topology evidence="2">Multi-pass membrane protein</topology>
    </subcellularLocation>
</comment>
<evidence type="ECO:0000256" key="18">
    <source>
        <dbReference type="SAM" id="Phobius"/>
    </source>
</evidence>
<dbReference type="PROSITE" id="PS50885">
    <property type="entry name" value="HAMP"/>
    <property type="match status" value="1"/>
</dbReference>
<feature type="domain" description="HPt" evidence="22">
    <location>
        <begin position="813"/>
        <end position="911"/>
    </location>
</feature>